<evidence type="ECO:0000313" key="2">
    <source>
        <dbReference type="EMBL" id="MBB5836556.1"/>
    </source>
</evidence>
<dbReference type="EMBL" id="JACHMY010000001">
    <property type="protein sequence ID" value="MBB5836556.1"/>
    <property type="molecule type" value="Genomic_DNA"/>
</dbReference>
<dbReference type="AlphaFoldDB" id="A0A7W9J6K3"/>
<comment type="caution">
    <text evidence="2">The sequence shown here is derived from an EMBL/GenBank/DDBJ whole genome shotgun (WGS) entry which is preliminary data.</text>
</comment>
<dbReference type="RefSeq" id="WP_184796053.1">
    <property type="nucleotide sequence ID" value="NZ_JACHMY010000001.1"/>
</dbReference>
<dbReference type="SUPFAM" id="SSF47413">
    <property type="entry name" value="lambda repressor-like DNA-binding domains"/>
    <property type="match status" value="1"/>
</dbReference>
<reference evidence="2 3" key="1">
    <citation type="submission" date="2020-08" db="EMBL/GenBank/DDBJ databases">
        <title>Sequencing the genomes of 1000 actinobacteria strains.</title>
        <authorList>
            <person name="Klenk H.-P."/>
        </authorList>
    </citation>
    <scope>NUCLEOTIDE SEQUENCE [LARGE SCALE GENOMIC DNA]</scope>
    <source>
        <strain evidence="2 3">DSM 28967</strain>
    </source>
</reference>
<proteinExistence type="predicted"/>
<dbReference type="Gene3D" id="1.10.260.40">
    <property type="entry name" value="lambda repressor-like DNA-binding domains"/>
    <property type="match status" value="1"/>
</dbReference>
<gene>
    <name evidence="2" type="ORF">HDA39_003290</name>
</gene>
<name>A0A7W9J6K3_9ACTN</name>
<dbReference type="InterPro" id="IPR010982">
    <property type="entry name" value="Lambda_DNA-bd_dom_sf"/>
</dbReference>
<sequence>MRNERLRATMTSRGMTSQALAEKAGVDAKTVERWISTGRVPYVRAAVAAAGVLEEDPVYLWPTLHRGRSARALSSEVVAVHEQRSQISPAQWKSFFESGNNHIDILVYAAVFLHEQVMGFNDLLISKAKAGCQIRIALGDAHSANVRARGLEERFGHGIETRCELALIHYRPVIGTKNIEVRTHGTTLYNSIYRADDEMFVNAHIFGVNAFSAPLWHYRKAATGTLIASYQESFDTVWGTAKAVGTE</sequence>
<evidence type="ECO:0000259" key="1">
    <source>
        <dbReference type="PROSITE" id="PS50943"/>
    </source>
</evidence>
<dbReference type="InterPro" id="IPR001387">
    <property type="entry name" value="Cro/C1-type_HTH"/>
</dbReference>
<feature type="domain" description="HTH cro/C1-type" evidence="1">
    <location>
        <begin position="6"/>
        <end position="60"/>
    </location>
</feature>
<organism evidence="2 3">
    <name type="scientific">Kribbella italica</name>
    <dbReference type="NCBI Taxonomy" id="1540520"/>
    <lineage>
        <taxon>Bacteria</taxon>
        <taxon>Bacillati</taxon>
        <taxon>Actinomycetota</taxon>
        <taxon>Actinomycetes</taxon>
        <taxon>Propionibacteriales</taxon>
        <taxon>Kribbellaceae</taxon>
        <taxon>Kribbella</taxon>
    </lineage>
</organism>
<protein>
    <submittedName>
        <fullName evidence="2">Transcriptional regulator with XRE-family HTH domain</fullName>
    </submittedName>
</protein>
<keyword evidence="3" id="KW-1185">Reference proteome</keyword>
<dbReference type="Proteomes" id="UP000549971">
    <property type="component" value="Unassembled WGS sequence"/>
</dbReference>
<dbReference type="GO" id="GO:0003677">
    <property type="term" value="F:DNA binding"/>
    <property type="evidence" value="ECO:0007669"/>
    <property type="project" value="InterPro"/>
</dbReference>
<dbReference type="PROSITE" id="PS50943">
    <property type="entry name" value="HTH_CROC1"/>
    <property type="match status" value="1"/>
</dbReference>
<dbReference type="SMART" id="SM00530">
    <property type="entry name" value="HTH_XRE"/>
    <property type="match status" value="1"/>
</dbReference>
<evidence type="ECO:0000313" key="3">
    <source>
        <dbReference type="Proteomes" id="UP000549971"/>
    </source>
</evidence>
<dbReference type="CDD" id="cd00093">
    <property type="entry name" value="HTH_XRE"/>
    <property type="match status" value="1"/>
</dbReference>
<accession>A0A7W9J6K3</accession>